<dbReference type="HOGENOM" id="CLU_058669_1_0_1"/>
<feature type="domain" description="Pyridoxamine 5'-phosphate oxidase Alr4036 family FMN-binding" evidence="1">
    <location>
        <begin position="6"/>
        <end position="101"/>
    </location>
</feature>
<dbReference type="InParanoid" id="H2AX65"/>
<dbReference type="FunCoup" id="H2AX65">
    <property type="interactions" value="180"/>
</dbReference>
<gene>
    <name evidence="2" type="primary">KAFR0F03690</name>
    <name evidence="2" type="ORF">KAFR_0F03690</name>
</gene>
<dbReference type="InterPro" id="IPR024624">
    <property type="entry name" value="Pyridox_Oxase_Alr4036_FMN-bd"/>
</dbReference>
<dbReference type="Gene3D" id="2.30.110.10">
    <property type="entry name" value="Electron Transport, Fmn-binding Protein, Chain A"/>
    <property type="match status" value="1"/>
</dbReference>
<dbReference type="Pfam" id="PF12766">
    <property type="entry name" value="Pyridox_oxase_2"/>
    <property type="match status" value="1"/>
</dbReference>
<reference evidence="2" key="2">
    <citation type="submission" date="2012-01" db="EMBL/GenBank/DDBJ databases">
        <authorList>
            <person name="Byrne K."/>
        </authorList>
    </citation>
    <scope>NUCLEOTIDE SEQUENCE</scope>
    <source>
        <strain evidence="2">Type strain:CBS 2517</strain>
    </source>
</reference>
<dbReference type="InterPro" id="IPR012349">
    <property type="entry name" value="Split_barrel_FMN-bd"/>
</dbReference>
<dbReference type="GO" id="GO:0010181">
    <property type="term" value="F:FMN binding"/>
    <property type="evidence" value="ECO:0007669"/>
    <property type="project" value="InterPro"/>
</dbReference>
<accession>H2AX65</accession>
<evidence type="ECO:0000259" key="1">
    <source>
        <dbReference type="Pfam" id="PF12766"/>
    </source>
</evidence>
<keyword evidence="3" id="KW-1185">Reference proteome</keyword>
<protein>
    <recommendedName>
        <fullName evidence="1">Pyridoxamine 5'-phosphate oxidase Alr4036 family FMN-binding domain-containing protein</fullName>
    </recommendedName>
</protein>
<dbReference type="SUPFAM" id="SSF50475">
    <property type="entry name" value="FMN-binding split barrel"/>
    <property type="match status" value="1"/>
</dbReference>
<dbReference type="eggNOG" id="KOG4558">
    <property type="taxonomic scope" value="Eukaryota"/>
</dbReference>
<dbReference type="Proteomes" id="UP000005220">
    <property type="component" value="Chromosome 6"/>
</dbReference>
<evidence type="ECO:0000313" key="2">
    <source>
        <dbReference type="EMBL" id="CCF58965.1"/>
    </source>
</evidence>
<dbReference type="GeneID" id="13884528"/>
<sequence length="272" mass="31930">MTRRQMAPWVPKFIESVTNNKNETNPFNTFQFATISRALEPKVRTVVFRDFLFGDKMNNVLTFNADLRSDKINDIQKNFECCFYFNSTWEQYRFNGRWFVISLNDDFNSCNPEIVDKYGIFIGNDDDDDDDDTRDEHFEKRPESIDWEHEVLRQWNCLSRSAKALYRKPAPGSLLTDETSKILDKIQRGVDGTKEDAGLENFGIICLCIDKVDYLNLKDGRGGERKIFKRVFEVQKEHHYEENTDDDTSKNIHGEEQEAAEIEVWEECDICP</sequence>
<dbReference type="PANTHER" id="PTHR28243">
    <property type="entry name" value="AGL049CP"/>
    <property type="match status" value="1"/>
</dbReference>
<dbReference type="KEGG" id="kaf:KAFR_0F03690"/>
<dbReference type="AlphaFoldDB" id="H2AX65"/>
<dbReference type="PANTHER" id="PTHR28243:SF1">
    <property type="entry name" value="PYRIDOXAMINE 5'-PHOSPHATE OXIDASE ALR4036 FAMILY FMN-BINDING DOMAIN-CONTAINING PROTEIN"/>
    <property type="match status" value="1"/>
</dbReference>
<reference evidence="2" key="1">
    <citation type="journal article" date="2011" name="Proc. Natl. Acad. Sci. U.S.A.">
        <title>Evolutionary erosion of yeast sex chromosomes by mating-type switching accidents.</title>
        <authorList>
            <person name="Gordon J.L."/>
            <person name="Armisen D."/>
            <person name="Proux-Wera E."/>
            <person name="Oheigeartaigh S.S."/>
            <person name="Byrne K.P."/>
            <person name="Wolfe K.H."/>
        </authorList>
    </citation>
    <scope>NUCLEOTIDE SEQUENCE [LARGE SCALE GENOMIC DNA]</scope>
    <source>
        <strain evidence="2">Type strain:CBS 2517</strain>
    </source>
</reference>
<dbReference type="STRING" id="1071382.H2AX65"/>
<dbReference type="EMBL" id="HE650826">
    <property type="protein sequence ID" value="CCF58965.1"/>
    <property type="molecule type" value="Genomic_DNA"/>
</dbReference>
<evidence type="ECO:0000313" key="3">
    <source>
        <dbReference type="Proteomes" id="UP000005220"/>
    </source>
</evidence>
<dbReference type="RefSeq" id="XP_003958100.1">
    <property type="nucleotide sequence ID" value="XM_003958051.1"/>
</dbReference>
<dbReference type="OrthoDB" id="5394411at2759"/>
<organism evidence="2 3">
    <name type="scientific">Kazachstania africana (strain ATCC 22294 / BCRC 22015 / CBS 2517 / CECT 1963 / NBRC 1671 / NRRL Y-8276)</name>
    <name type="common">Yeast</name>
    <name type="synonym">Kluyveromyces africanus</name>
    <dbReference type="NCBI Taxonomy" id="1071382"/>
    <lineage>
        <taxon>Eukaryota</taxon>
        <taxon>Fungi</taxon>
        <taxon>Dikarya</taxon>
        <taxon>Ascomycota</taxon>
        <taxon>Saccharomycotina</taxon>
        <taxon>Saccharomycetes</taxon>
        <taxon>Saccharomycetales</taxon>
        <taxon>Saccharomycetaceae</taxon>
        <taxon>Kazachstania</taxon>
    </lineage>
</organism>
<name>H2AX65_KAZAF</name>
<proteinExistence type="predicted"/>